<dbReference type="InterPro" id="IPR001647">
    <property type="entry name" value="HTH_TetR"/>
</dbReference>
<organism evidence="4 5">
    <name type="scientific">Lentzea cavernae</name>
    <dbReference type="NCBI Taxonomy" id="2020703"/>
    <lineage>
        <taxon>Bacteria</taxon>
        <taxon>Bacillati</taxon>
        <taxon>Actinomycetota</taxon>
        <taxon>Actinomycetes</taxon>
        <taxon>Pseudonocardiales</taxon>
        <taxon>Pseudonocardiaceae</taxon>
        <taxon>Lentzea</taxon>
    </lineage>
</organism>
<evidence type="ECO:0000256" key="1">
    <source>
        <dbReference type="ARBA" id="ARBA00023125"/>
    </source>
</evidence>
<dbReference type="SUPFAM" id="SSF46689">
    <property type="entry name" value="Homeodomain-like"/>
    <property type="match status" value="1"/>
</dbReference>
<comment type="caution">
    <text evidence="4">The sequence shown here is derived from an EMBL/GenBank/DDBJ whole genome shotgun (WGS) entry which is preliminary data.</text>
</comment>
<name>A0ABQ3M0J5_9PSEU</name>
<evidence type="ECO:0000256" key="2">
    <source>
        <dbReference type="PROSITE-ProRule" id="PRU00335"/>
    </source>
</evidence>
<dbReference type="PRINTS" id="PR00455">
    <property type="entry name" value="HTHTETR"/>
</dbReference>
<feature type="DNA-binding region" description="H-T-H motif" evidence="2">
    <location>
        <begin position="33"/>
        <end position="52"/>
    </location>
</feature>
<dbReference type="InterPro" id="IPR036271">
    <property type="entry name" value="Tet_transcr_reg_TetR-rel_C_sf"/>
</dbReference>
<dbReference type="PANTHER" id="PTHR30055:SF200">
    <property type="entry name" value="HTH-TYPE TRANSCRIPTIONAL REPRESSOR BDCR"/>
    <property type="match status" value="1"/>
</dbReference>
<dbReference type="InterPro" id="IPR050109">
    <property type="entry name" value="HTH-type_TetR-like_transc_reg"/>
</dbReference>
<dbReference type="PANTHER" id="PTHR30055">
    <property type="entry name" value="HTH-TYPE TRANSCRIPTIONAL REGULATOR RUTR"/>
    <property type="match status" value="1"/>
</dbReference>
<sequence length="195" mass="20856">MVHNVRGQVSEARSRLLATATRIFYAEGLHSVGIDRIVAEAKVTRATLYRHFASKDDLVVAYLQTVAQMDRDQVEKALGSDLPADEALRAVARGIAAGIESAGFRGCAFLNAAAEFPDPAHPVLKAVLEHREWFLGTITDLFARIEEKSAAAAARHFVMLRDGAMAAGCLTDAAEVGATFLAGVEGLLTYRSGNA</sequence>
<evidence type="ECO:0000259" key="3">
    <source>
        <dbReference type="PROSITE" id="PS50977"/>
    </source>
</evidence>
<evidence type="ECO:0000313" key="4">
    <source>
        <dbReference type="EMBL" id="GHH30821.1"/>
    </source>
</evidence>
<proteinExistence type="predicted"/>
<dbReference type="RefSeq" id="WP_191296138.1">
    <property type="nucleotide sequence ID" value="NZ_BNAR01000001.1"/>
</dbReference>
<dbReference type="EMBL" id="BNAR01000001">
    <property type="protein sequence ID" value="GHH30821.1"/>
    <property type="molecule type" value="Genomic_DNA"/>
</dbReference>
<protein>
    <submittedName>
        <fullName evidence="4">TetR family transcriptional regulator</fullName>
    </submittedName>
</protein>
<dbReference type="Pfam" id="PF00440">
    <property type="entry name" value="TetR_N"/>
    <property type="match status" value="1"/>
</dbReference>
<keyword evidence="5" id="KW-1185">Reference proteome</keyword>
<dbReference type="PROSITE" id="PS50977">
    <property type="entry name" value="HTH_TETR_2"/>
    <property type="match status" value="1"/>
</dbReference>
<dbReference type="Proteomes" id="UP000605568">
    <property type="component" value="Unassembled WGS sequence"/>
</dbReference>
<gene>
    <name evidence="4" type="ORF">GCM10017774_09260</name>
</gene>
<keyword evidence="1 2" id="KW-0238">DNA-binding</keyword>
<dbReference type="Gene3D" id="1.10.357.10">
    <property type="entry name" value="Tetracycline Repressor, domain 2"/>
    <property type="match status" value="1"/>
</dbReference>
<dbReference type="SUPFAM" id="SSF48498">
    <property type="entry name" value="Tetracyclin repressor-like, C-terminal domain"/>
    <property type="match status" value="1"/>
</dbReference>
<evidence type="ECO:0000313" key="5">
    <source>
        <dbReference type="Proteomes" id="UP000605568"/>
    </source>
</evidence>
<reference evidence="5" key="1">
    <citation type="journal article" date="2019" name="Int. J. Syst. Evol. Microbiol.">
        <title>The Global Catalogue of Microorganisms (GCM) 10K type strain sequencing project: providing services to taxonomists for standard genome sequencing and annotation.</title>
        <authorList>
            <consortium name="The Broad Institute Genomics Platform"/>
            <consortium name="The Broad Institute Genome Sequencing Center for Infectious Disease"/>
            <person name="Wu L."/>
            <person name="Ma J."/>
        </authorList>
    </citation>
    <scope>NUCLEOTIDE SEQUENCE [LARGE SCALE GENOMIC DNA]</scope>
    <source>
        <strain evidence="5">CGMCC 4.7367</strain>
    </source>
</reference>
<accession>A0ABQ3M0J5</accession>
<feature type="domain" description="HTH tetR-type" evidence="3">
    <location>
        <begin position="10"/>
        <end position="70"/>
    </location>
</feature>
<dbReference type="InterPro" id="IPR009057">
    <property type="entry name" value="Homeodomain-like_sf"/>
</dbReference>